<dbReference type="AlphaFoldDB" id="D0N038"/>
<proteinExistence type="inferred from homology"/>
<dbReference type="STRING" id="403677.D0N038"/>
<dbReference type="InParanoid" id="D0N038"/>
<dbReference type="GO" id="GO:0006559">
    <property type="term" value="P:L-phenylalanine catabolic process"/>
    <property type="evidence" value="ECO:0007669"/>
    <property type="project" value="TreeGrafter"/>
</dbReference>
<name>D0N038_PHYIT</name>
<evidence type="ECO:0000256" key="4">
    <source>
        <dbReference type="ARBA" id="ARBA00023002"/>
    </source>
</evidence>
<dbReference type="PANTHER" id="PTHR15104">
    <property type="entry name" value="DIHYDROPTERIDINE REDUCTASE"/>
    <property type="match status" value="1"/>
</dbReference>
<evidence type="ECO:0000256" key="3">
    <source>
        <dbReference type="ARBA" id="ARBA00022857"/>
    </source>
</evidence>
<dbReference type="RefSeq" id="XP_002906450.1">
    <property type="nucleotide sequence ID" value="XM_002906404.1"/>
</dbReference>
<dbReference type="GeneID" id="9464534"/>
<comment type="subunit">
    <text evidence="2">Homodimer.</text>
</comment>
<dbReference type="VEuPathDB" id="FungiDB:PITG_03380"/>
<dbReference type="Proteomes" id="UP000006643">
    <property type="component" value="Unassembled WGS sequence"/>
</dbReference>
<dbReference type="GO" id="GO:0070402">
    <property type="term" value="F:NADPH binding"/>
    <property type="evidence" value="ECO:0007669"/>
    <property type="project" value="TreeGrafter"/>
</dbReference>
<evidence type="ECO:0000256" key="1">
    <source>
        <dbReference type="ARBA" id="ARBA00006484"/>
    </source>
</evidence>
<keyword evidence="3" id="KW-0521">NADP</keyword>
<dbReference type="eggNOG" id="KOG4022">
    <property type="taxonomic scope" value="Eukaryota"/>
</dbReference>
<dbReference type="GO" id="GO:0006729">
    <property type="term" value="P:tetrahydrobiopterin biosynthetic process"/>
    <property type="evidence" value="ECO:0007669"/>
    <property type="project" value="TreeGrafter"/>
</dbReference>
<dbReference type="GO" id="GO:0004155">
    <property type="term" value="F:6,7-dihydropteridine reductase activity"/>
    <property type="evidence" value="ECO:0007669"/>
    <property type="project" value="TreeGrafter"/>
</dbReference>
<dbReference type="InterPro" id="IPR036291">
    <property type="entry name" value="NAD(P)-bd_dom_sf"/>
</dbReference>
<sequence length="75" mass="7868">MSKKLLVIGGAGALGRGVVSHFTRASWRVTSVDFSVNTIVCTAGGWAGGSIRDADSLFNLGEMYSKNLESAFLGE</sequence>
<evidence type="ECO:0000256" key="2">
    <source>
        <dbReference type="ARBA" id="ARBA00011738"/>
    </source>
</evidence>
<evidence type="ECO:0008006" key="7">
    <source>
        <dbReference type="Google" id="ProtNLM"/>
    </source>
</evidence>
<dbReference type="KEGG" id="pif:PITG_03380"/>
<reference evidence="6" key="1">
    <citation type="journal article" date="2009" name="Nature">
        <title>Genome sequence and analysis of the Irish potato famine pathogen Phytophthora infestans.</title>
        <authorList>
            <consortium name="The Broad Institute Genome Sequencing Platform"/>
            <person name="Haas B.J."/>
            <person name="Kamoun S."/>
            <person name="Zody M.C."/>
            <person name="Jiang R.H."/>
            <person name="Handsaker R.E."/>
            <person name="Cano L.M."/>
            <person name="Grabherr M."/>
            <person name="Kodira C.D."/>
            <person name="Raffaele S."/>
            <person name="Torto-Alalibo T."/>
            <person name="Bozkurt T.O."/>
            <person name="Ah-Fong A.M."/>
            <person name="Alvarado L."/>
            <person name="Anderson V.L."/>
            <person name="Armstrong M.R."/>
            <person name="Avrova A."/>
            <person name="Baxter L."/>
            <person name="Beynon J."/>
            <person name="Boevink P.C."/>
            <person name="Bollmann S.R."/>
            <person name="Bos J.I."/>
            <person name="Bulone V."/>
            <person name="Cai G."/>
            <person name="Cakir C."/>
            <person name="Carrington J.C."/>
            <person name="Chawner M."/>
            <person name="Conti L."/>
            <person name="Costanzo S."/>
            <person name="Ewan R."/>
            <person name="Fahlgren N."/>
            <person name="Fischbach M.A."/>
            <person name="Fugelstad J."/>
            <person name="Gilroy E.M."/>
            <person name="Gnerre S."/>
            <person name="Green P.J."/>
            <person name="Grenville-Briggs L.J."/>
            <person name="Griffith J."/>
            <person name="Grunwald N.J."/>
            <person name="Horn K."/>
            <person name="Horner N.R."/>
            <person name="Hu C.H."/>
            <person name="Huitema E."/>
            <person name="Jeong D.H."/>
            <person name="Jones A.M."/>
            <person name="Jones J.D."/>
            <person name="Jones R.W."/>
            <person name="Karlsson E.K."/>
            <person name="Kunjeti S.G."/>
            <person name="Lamour K."/>
            <person name="Liu Z."/>
            <person name="Ma L."/>
            <person name="Maclean D."/>
            <person name="Chibucos M.C."/>
            <person name="McDonald H."/>
            <person name="McWalters J."/>
            <person name="Meijer H.J."/>
            <person name="Morgan W."/>
            <person name="Morris P.F."/>
            <person name="Munro C.A."/>
            <person name="O'Neill K."/>
            <person name="Ospina-Giraldo M."/>
            <person name="Pinzon A."/>
            <person name="Pritchard L."/>
            <person name="Ramsahoye B."/>
            <person name="Ren Q."/>
            <person name="Restrepo S."/>
            <person name="Roy S."/>
            <person name="Sadanandom A."/>
            <person name="Savidor A."/>
            <person name="Schornack S."/>
            <person name="Schwartz D.C."/>
            <person name="Schumann U.D."/>
            <person name="Schwessinger B."/>
            <person name="Seyer L."/>
            <person name="Sharpe T."/>
            <person name="Silvar C."/>
            <person name="Song J."/>
            <person name="Studholme D.J."/>
            <person name="Sykes S."/>
            <person name="Thines M."/>
            <person name="van de Vondervoort P.J."/>
            <person name="Phuntumart V."/>
            <person name="Wawra S."/>
            <person name="Weide R."/>
            <person name="Win J."/>
            <person name="Young C."/>
            <person name="Zhou S."/>
            <person name="Fry W."/>
            <person name="Meyers B.C."/>
            <person name="van West P."/>
            <person name="Ristaino J."/>
            <person name="Govers F."/>
            <person name="Birch P.R."/>
            <person name="Whisson S.C."/>
            <person name="Judelson H.S."/>
            <person name="Nusbaum C."/>
        </authorList>
    </citation>
    <scope>NUCLEOTIDE SEQUENCE [LARGE SCALE GENOMIC DNA]</scope>
    <source>
        <strain evidence="6">T30-4</strain>
    </source>
</reference>
<gene>
    <name evidence="5" type="ORF">PITG_03380</name>
</gene>
<dbReference type="SUPFAM" id="SSF51735">
    <property type="entry name" value="NAD(P)-binding Rossmann-fold domains"/>
    <property type="match status" value="1"/>
</dbReference>
<dbReference type="PANTHER" id="PTHR15104:SF0">
    <property type="entry name" value="DIHYDROPTERIDINE REDUCTASE"/>
    <property type="match status" value="1"/>
</dbReference>
<dbReference type="Gene3D" id="3.40.50.720">
    <property type="entry name" value="NAD(P)-binding Rossmann-like Domain"/>
    <property type="match status" value="1"/>
</dbReference>
<dbReference type="HOGENOM" id="CLU_2676424_0_0_1"/>
<dbReference type="GO" id="GO:0070404">
    <property type="term" value="F:NADH binding"/>
    <property type="evidence" value="ECO:0007669"/>
    <property type="project" value="TreeGrafter"/>
</dbReference>
<protein>
    <recommendedName>
        <fullName evidence="7">NAD-dependent epimerase/dehydratase domain-containing protein</fullName>
    </recommendedName>
</protein>
<accession>D0N038</accession>
<dbReference type="EMBL" id="DS028121">
    <property type="protein sequence ID" value="EEY65851.1"/>
    <property type="molecule type" value="Genomic_DNA"/>
</dbReference>
<dbReference type="OMA" id="FTRASWR"/>
<keyword evidence="4" id="KW-0560">Oxidoreductase</keyword>
<evidence type="ECO:0000313" key="6">
    <source>
        <dbReference type="Proteomes" id="UP000006643"/>
    </source>
</evidence>
<organism evidence="5 6">
    <name type="scientific">Phytophthora infestans (strain T30-4)</name>
    <name type="common">Potato late blight agent</name>
    <dbReference type="NCBI Taxonomy" id="403677"/>
    <lineage>
        <taxon>Eukaryota</taxon>
        <taxon>Sar</taxon>
        <taxon>Stramenopiles</taxon>
        <taxon>Oomycota</taxon>
        <taxon>Peronosporomycetes</taxon>
        <taxon>Peronosporales</taxon>
        <taxon>Peronosporaceae</taxon>
        <taxon>Phytophthora</taxon>
    </lineage>
</organism>
<keyword evidence="6" id="KW-1185">Reference proteome</keyword>
<dbReference type="OrthoDB" id="1204at2759"/>
<comment type="similarity">
    <text evidence="1">Belongs to the short-chain dehydrogenases/reductases (SDR) family.</text>
</comment>
<dbReference type="GO" id="GO:0005737">
    <property type="term" value="C:cytoplasm"/>
    <property type="evidence" value="ECO:0007669"/>
    <property type="project" value="TreeGrafter"/>
</dbReference>
<evidence type="ECO:0000313" key="5">
    <source>
        <dbReference type="EMBL" id="EEY65851.1"/>
    </source>
</evidence>